<name>A0ABV7WML6_9GAMM</name>
<gene>
    <name evidence="1" type="ORF">ACFOND_01695</name>
</gene>
<reference evidence="2" key="1">
    <citation type="journal article" date="2019" name="Int. J. Syst. Evol. Microbiol.">
        <title>The Global Catalogue of Microorganisms (GCM) 10K type strain sequencing project: providing services to taxonomists for standard genome sequencing and annotation.</title>
        <authorList>
            <consortium name="The Broad Institute Genomics Platform"/>
            <consortium name="The Broad Institute Genome Sequencing Center for Infectious Disease"/>
            <person name="Wu L."/>
            <person name="Ma J."/>
        </authorList>
    </citation>
    <scope>NUCLEOTIDE SEQUENCE [LARGE SCALE GENOMIC DNA]</scope>
    <source>
        <strain evidence="2">CECT 8288</strain>
    </source>
</reference>
<dbReference type="EMBL" id="JBHRYN010000004">
    <property type="protein sequence ID" value="MFC3700337.1"/>
    <property type="molecule type" value="Genomic_DNA"/>
</dbReference>
<dbReference type="RefSeq" id="WP_290282223.1">
    <property type="nucleotide sequence ID" value="NZ_JAUFQI010000001.1"/>
</dbReference>
<sequence length="128" mass="14780">MTEIWTPASENDAFPSEALNRALELNPIDQLPSNCPDEILPLQPWMKRPFTQWQDTLETLDVAQLTHLVRFFTLAETQWTDWQAGDKNPAIWASKVLKQKQAFPDKTLIAWIRQVSTNRFIPYGNILG</sequence>
<evidence type="ECO:0000313" key="1">
    <source>
        <dbReference type="EMBL" id="MFC3700337.1"/>
    </source>
</evidence>
<accession>A0ABV7WML6</accession>
<protein>
    <submittedName>
        <fullName evidence="1">Uncharacterized protein</fullName>
    </submittedName>
</protein>
<keyword evidence="2" id="KW-1185">Reference proteome</keyword>
<evidence type="ECO:0000313" key="2">
    <source>
        <dbReference type="Proteomes" id="UP001595710"/>
    </source>
</evidence>
<organism evidence="1 2">
    <name type="scientific">Reinekea marina</name>
    <dbReference type="NCBI Taxonomy" id="1310421"/>
    <lineage>
        <taxon>Bacteria</taxon>
        <taxon>Pseudomonadati</taxon>
        <taxon>Pseudomonadota</taxon>
        <taxon>Gammaproteobacteria</taxon>
        <taxon>Oceanospirillales</taxon>
        <taxon>Saccharospirillaceae</taxon>
        <taxon>Reinekea</taxon>
    </lineage>
</organism>
<comment type="caution">
    <text evidence="1">The sequence shown here is derived from an EMBL/GenBank/DDBJ whole genome shotgun (WGS) entry which is preliminary data.</text>
</comment>
<proteinExistence type="predicted"/>
<dbReference type="Proteomes" id="UP001595710">
    <property type="component" value="Unassembled WGS sequence"/>
</dbReference>